<dbReference type="AlphaFoldDB" id="A0A516GVK9"/>
<sequence>MGIFKTRQNKKFTYTPRHFKSEGDGSPFEIKHKFDDYRKTVGPTGGIKTKFKNAFGELKESPDRAANRRIKIIVAILILIFLFIIDFDLSIFLPNS</sequence>
<keyword evidence="3" id="KW-1185">Reference proteome</keyword>
<evidence type="ECO:0000313" key="2">
    <source>
        <dbReference type="EMBL" id="QDO95552.1"/>
    </source>
</evidence>
<organism evidence="2 3">
    <name type="scientific">Formosa sediminum</name>
    <dbReference type="NCBI Taxonomy" id="2594004"/>
    <lineage>
        <taxon>Bacteria</taxon>
        <taxon>Pseudomonadati</taxon>
        <taxon>Bacteroidota</taxon>
        <taxon>Flavobacteriia</taxon>
        <taxon>Flavobacteriales</taxon>
        <taxon>Flavobacteriaceae</taxon>
        <taxon>Formosa</taxon>
    </lineage>
</organism>
<name>A0A516GVK9_9FLAO</name>
<accession>A0A516GVK9</accession>
<evidence type="ECO:0000313" key="3">
    <source>
        <dbReference type="Proteomes" id="UP000319209"/>
    </source>
</evidence>
<dbReference type="EMBL" id="CP041637">
    <property type="protein sequence ID" value="QDO95552.1"/>
    <property type="molecule type" value="Genomic_DNA"/>
</dbReference>
<keyword evidence="1" id="KW-0812">Transmembrane</keyword>
<proteinExistence type="predicted"/>
<gene>
    <name evidence="2" type="ORF">FNB79_16770</name>
</gene>
<dbReference type="KEGG" id="fop:FNB79_16770"/>
<keyword evidence="1" id="KW-0472">Membrane</keyword>
<evidence type="ECO:0000256" key="1">
    <source>
        <dbReference type="SAM" id="Phobius"/>
    </source>
</evidence>
<keyword evidence="1" id="KW-1133">Transmembrane helix</keyword>
<dbReference type="Proteomes" id="UP000319209">
    <property type="component" value="Chromosome"/>
</dbReference>
<dbReference type="RefSeq" id="WP_143382458.1">
    <property type="nucleotide sequence ID" value="NZ_CP041637.1"/>
</dbReference>
<protein>
    <submittedName>
        <fullName evidence="2">Riboflavin synthase subunit beta</fullName>
    </submittedName>
</protein>
<feature type="transmembrane region" description="Helical" evidence="1">
    <location>
        <begin position="72"/>
        <end position="93"/>
    </location>
</feature>
<reference evidence="2 3" key="1">
    <citation type="submission" date="2019-07" db="EMBL/GenBank/DDBJ databases">
        <title>Genome sequencing for Formosa sp. PS13.</title>
        <authorList>
            <person name="Park S.-J."/>
        </authorList>
    </citation>
    <scope>NUCLEOTIDE SEQUENCE [LARGE SCALE GENOMIC DNA]</scope>
    <source>
        <strain evidence="2 3">PS13</strain>
    </source>
</reference>
<dbReference type="OrthoDB" id="1139505at2"/>